<organism evidence="8">
    <name type="scientific">Anopheles braziliensis</name>
    <dbReference type="NCBI Taxonomy" id="58242"/>
    <lineage>
        <taxon>Eukaryota</taxon>
        <taxon>Metazoa</taxon>
        <taxon>Ecdysozoa</taxon>
        <taxon>Arthropoda</taxon>
        <taxon>Hexapoda</taxon>
        <taxon>Insecta</taxon>
        <taxon>Pterygota</taxon>
        <taxon>Neoptera</taxon>
        <taxon>Endopterygota</taxon>
        <taxon>Diptera</taxon>
        <taxon>Nematocera</taxon>
        <taxon>Culicoidea</taxon>
        <taxon>Culicidae</taxon>
        <taxon>Anophelinae</taxon>
        <taxon>Anopheles</taxon>
    </lineage>
</organism>
<protein>
    <submittedName>
        <fullName evidence="8">Putative component of histone deacetyl</fullName>
    </submittedName>
</protein>
<keyword evidence="2" id="KW-0678">Repressor</keyword>
<sequence>MSINKTSQSFACDPAAVEEPPPGSLEWASYVRAKWQQSTVGVEGHDELPDDDDGDESLEATDEATEDEYANSQHLEIKEQMYQDKLASLKKQIQEVRNRTHPEYVRRVRRLQEELDDRLLLNECSRDYQISCAERDCILEKNAAAKEYEEKKAELKENLVNDLEDRKKMIELEFSTMELNGDSIDVKPTVTRKLRRRPNEPLPVPEKRRKPTTGQLVFLLDEKEVENDLKLISRGKPVLSARAQQQASNGGASGSNLSAAATGNSAASYSSFAASSAVVGVGGALEHNGAASYSSSSSSSNGGPLNLSQHTVQLSASGNQQQQQQHQQQQQQQQTLADTRIEDGKLLHERRWFHRGQPVFVEGKELSRFSANISAIGSEAIWVKKTTDGQKFRIFLSHLRRGKVAIKRRAN</sequence>
<evidence type="ECO:0000256" key="2">
    <source>
        <dbReference type="ARBA" id="ARBA00022491"/>
    </source>
</evidence>
<feature type="region of interest" description="Disordered" evidence="7">
    <location>
        <begin position="1"/>
        <end position="23"/>
    </location>
</feature>
<dbReference type="EMBL" id="GGFM01003855">
    <property type="protein sequence ID" value="MBW24606.1"/>
    <property type="molecule type" value="Transcribed_RNA"/>
</dbReference>
<dbReference type="GO" id="GO:0005654">
    <property type="term" value="C:nucleoplasm"/>
    <property type="evidence" value="ECO:0007669"/>
    <property type="project" value="UniProtKB-ARBA"/>
</dbReference>
<accession>A0A2M3Z7V2</accession>
<keyword evidence="4" id="KW-0804">Transcription</keyword>
<dbReference type="GO" id="GO:0010468">
    <property type="term" value="P:regulation of gene expression"/>
    <property type="evidence" value="ECO:0007669"/>
    <property type="project" value="UniProtKB-ARBA"/>
</dbReference>
<dbReference type="SMART" id="SM01401">
    <property type="entry name" value="Sds3"/>
    <property type="match status" value="1"/>
</dbReference>
<feature type="region of interest" description="Disordered" evidence="7">
    <location>
        <begin position="314"/>
        <end position="336"/>
    </location>
</feature>
<feature type="coiled-coil region" evidence="6">
    <location>
        <begin position="72"/>
        <end position="99"/>
    </location>
</feature>
<keyword evidence="5" id="KW-0539">Nucleus</keyword>
<evidence type="ECO:0000256" key="6">
    <source>
        <dbReference type="SAM" id="Coils"/>
    </source>
</evidence>
<feature type="compositionally biased region" description="Acidic residues" evidence="7">
    <location>
        <begin position="48"/>
        <end position="69"/>
    </location>
</feature>
<keyword evidence="3" id="KW-0805">Transcription regulation</keyword>
<proteinExistence type="predicted"/>
<dbReference type="InterPro" id="IPR013907">
    <property type="entry name" value="Sds3"/>
</dbReference>
<reference evidence="8" key="1">
    <citation type="submission" date="2018-01" db="EMBL/GenBank/DDBJ databases">
        <title>An insight into the sialome of Amazonian anophelines.</title>
        <authorList>
            <person name="Ribeiro J.M."/>
            <person name="Scarpassa V."/>
            <person name="Calvo E."/>
        </authorList>
    </citation>
    <scope>NUCLEOTIDE SEQUENCE</scope>
    <source>
        <tissue evidence="8">Salivary glands</tissue>
    </source>
</reference>
<evidence type="ECO:0000256" key="1">
    <source>
        <dbReference type="ARBA" id="ARBA00004123"/>
    </source>
</evidence>
<evidence type="ECO:0000256" key="5">
    <source>
        <dbReference type="ARBA" id="ARBA00023242"/>
    </source>
</evidence>
<evidence type="ECO:0000313" key="8">
    <source>
        <dbReference type="EMBL" id="MBW24606.1"/>
    </source>
</evidence>
<comment type="subcellular location">
    <subcellularLocation>
        <location evidence="1">Nucleus</location>
    </subcellularLocation>
</comment>
<evidence type="ECO:0000256" key="3">
    <source>
        <dbReference type="ARBA" id="ARBA00023015"/>
    </source>
</evidence>
<dbReference type="PANTHER" id="PTHR21964">
    <property type="entry name" value="BREAST CANCER METASTASIS-SUPPRESSOR 1"/>
    <property type="match status" value="1"/>
</dbReference>
<feature type="region of interest" description="Disordered" evidence="7">
    <location>
        <begin position="289"/>
        <end position="308"/>
    </location>
</feature>
<feature type="compositionally biased region" description="Low complexity" evidence="7">
    <location>
        <begin position="320"/>
        <end position="334"/>
    </location>
</feature>
<name>A0A2M3Z7V2_9DIPT</name>
<feature type="coiled-coil region" evidence="6">
    <location>
        <begin position="138"/>
        <end position="180"/>
    </location>
</feature>
<dbReference type="AlphaFoldDB" id="A0A2M3Z7V2"/>
<evidence type="ECO:0000256" key="4">
    <source>
        <dbReference type="ARBA" id="ARBA00023163"/>
    </source>
</evidence>
<feature type="region of interest" description="Disordered" evidence="7">
    <location>
        <begin position="40"/>
        <end position="70"/>
    </location>
</feature>
<feature type="compositionally biased region" description="Polar residues" evidence="7">
    <location>
        <begin position="1"/>
        <end position="10"/>
    </location>
</feature>
<keyword evidence="6" id="KW-0175">Coiled coil</keyword>
<evidence type="ECO:0000256" key="7">
    <source>
        <dbReference type="SAM" id="MobiDB-lite"/>
    </source>
</evidence>
<dbReference type="Pfam" id="PF08598">
    <property type="entry name" value="Sds3"/>
    <property type="match status" value="1"/>
</dbReference>